<name>A0A2K9YRS0_HAELA</name>
<reference evidence="2" key="1">
    <citation type="submission" date="2017-12" db="EMBL/GenBank/DDBJ databases">
        <authorList>
            <person name="Hurst M.R.H."/>
        </authorList>
    </citation>
    <scope>NUCLEOTIDE SEQUENCE</scope>
    <source>
        <strain evidence="2">UTEX 2505</strain>
    </source>
</reference>
<dbReference type="CDD" id="cd10437">
    <property type="entry name" value="GIY-YIG_HE_I-TevI_like"/>
    <property type="match status" value="1"/>
</dbReference>
<keyword evidence="2" id="KW-0934">Plastid</keyword>
<keyword evidence="2" id="KW-0540">Nuclease</keyword>
<dbReference type="Gene3D" id="3.40.1440.10">
    <property type="entry name" value="GIY-YIG endonuclease"/>
    <property type="match status" value="1"/>
</dbReference>
<gene>
    <name evidence="2" type="ORF">SG3EUKT974647.1</name>
</gene>
<geneLocation type="chloroplast" evidence="2"/>
<dbReference type="GO" id="GO:0004519">
    <property type="term" value="F:endonuclease activity"/>
    <property type="evidence" value="ECO:0007669"/>
    <property type="project" value="UniProtKB-KW"/>
</dbReference>
<dbReference type="EMBL" id="MG677935">
    <property type="protein sequence ID" value="AUW36441.1"/>
    <property type="molecule type" value="Genomic_DNA"/>
</dbReference>
<proteinExistence type="predicted"/>
<protein>
    <submittedName>
        <fullName evidence="2">GIY-YIG endonuclease</fullName>
    </submittedName>
</protein>
<dbReference type="SUPFAM" id="SSF82771">
    <property type="entry name" value="GIY-YIG endonuclease"/>
    <property type="match status" value="1"/>
</dbReference>
<dbReference type="Pfam" id="PF01541">
    <property type="entry name" value="GIY-YIG"/>
    <property type="match status" value="1"/>
</dbReference>
<dbReference type="InterPro" id="IPR035901">
    <property type="entry name" value="GIY-YIG_endonuc_sf"/>
</dbReference>
<dbReference type="PROSITE" id="PS50164">
    <property type="entry name" value="GIY_YIG"/>
    <property type="match status" value="1"/>
</dbReference>
<feature type="domain" description="GIY-YIG" evidence="1">
    <location>
        <begin position="108"/>
        <end position="202"/>
    </location>
</feature>
<dbReference type="InterPro" id="IPR000305">
    <property type="entry name" value="GIY-YIG_endonuc"/>
</dbReference>
<accession>A0A2K9YRS0</accession>
<evidence type="ECO:0000259" key="1">
    <source>
        <dbReference type="PROSITE" id="PS50164"/>
    </source>
</evidence>
<sequence>MNYNKVIVHLNGNYQAGGKKGRSGAPAPSWGWGPRAAIDPASTRGRNILSEKGGFETCLNGESSSVVCLVIGNVNRYGCHKLYCDNSNYENSKATTKNPVPNRMAPRQLPGIYMILCLKNNKRYYGETTNVSARLSKHKSKLRRNIHEVSELQRDWNLYGESFFEFITLYISSVCNKIQRVALEVEYIARHYDICYNKILNSSRKKTILFRGINIVKKLNNKLADLEVY</sequence>
<keyword evidence="2" id="KW-0255">Endonuclease</keyword>
<evidence type="ECO:0000313" key="2">
    <source>
        <dbReference type="EMBL" id="AUW36441.1"/>
    </source>
</evidence>
<keyword evidence="2" id="KW-0378">Hydrolase</keyword>
<dbReference type="AlphaFoldDB" id="A0A2K9YRS0"/>
<keyword evidence="2" id="KW-0150">Chloroplast</keyword>
<organism evidence="2">
    <name type="scientific">Haematococcus lacustris</name>
    <name type="common">Green alga</name>
    <name type="synonym">Haematococcus pluvialis</name>
    <dbReference type="NCBI Taxonomy" id="44745"/>
    <lineage>
        <taxon>Eukaryota</taxon>
        <taxon>Viridiplantae</taxon>
        <taxon>Chlorophyta</taxon>
        <taxon>core chlorophytes</taxon>
        <taxon>Chlorophyceae</taxon>
        <taxon>CS clade</taxon>
        <taxon>Chlamydomonadales</taxon>
        <taxon>Haematococcaceae</taxon>
        <taxon>Haematococcus</taxon>
    </lineage>
</organism>